<accession>A0A5J4P572</accession>
<dbReference type="InterPro" id="IPR007233">
    <property type="entry name" value="TRAPPC"/>
</dbReference>
<evidence type="ECO:0000256" key="8">
    <source>
        <dbReference type="ARBA" id="ARBA00046941"/>
    </source>
</evidence>
<evidence type="ECO:0000256" key="6">
    <source>
        <dbReference type="ARBA" id="ARBA00038179"/>
    </source>
</evidence>
<evidence type="ECO:0000256" key="4">
    <source>
        <dbReference type="ARBA" id="ARBA00022892"/>
    </source>
</evidence>
<evidence type="ECO:0000313" key="10">
    <source>
        <dbReference type="EMBL" id="KAA3682522.1"/>
    </source>
</evidence>
<dbReference type="Gene3D" id="3.30.450.70">
    <property type="match status" value="1"/>
</dbReference>
<evidence type="ECO:0000256" key="3">
    <source>
        <dbReference type="ARBA" id="ARBA00022824"/>
    </source>
</evidence>
<dbReference type="PANTHER" id="PTHR23249:SF15">
    <property type="entry name" value="TRAFFICKING PROTEIN PARTICLE COMPLEX SUBUNIT 4"/>
    <property type="match status" value="1"/>
</dbReference>
<comment type="subcellular location">
    <subcellularLocation>
        <location evidence="9">Endoplasmic reticulum</location>
    </subcellularLocation>
    <subcellularLocation>
        <location evidence="9">Golgi apparatus</location>
        <location evidence="9">cis-Golgi network</location>
    </subcellularLocation>
    <subcellularLocation>
        <location evidence="1">Golgi apparatus</location>
    </subcellularLocation>
</comment>
<dbReference type="GO" id="GO:0005783">
    <property type="term" value="C:endoplasmic reticulum"/>
    <property type="evidence" value="ECO:0007669"/>
    <property type="project" value="UniProtKB-SubCell"/>
</dbReference>
<dbReference type="GO" id="GO:0006888">
    <property type="term" value="P:endoplasmic reticulum to Golgi vesicle-mediated transport"/>
    <property type="evidence" value="ECO:0007669"/>
    <property type="project" value="UniProtKB-UniRule"/>
</dbReference>
<dbReference type="Pfam" id="PF04099">
    <property type="entry name" value="Sybindin"/>
    <property type="match status" value="1"/>
</dbReference>
<evidence type="ECO:0000256" key="1">
    <source>
        <dbReference type="ARBA" id="ARBA00004555"/>
    </source>
</evidence>
<dbReference type="Proteomes" id="UP000324629">
    <property type="component" value="Unassembled WGS sequence"/>
</dbReference>
<comment type="subunit">
    <text evidence="9">Part of the multisubunit transport protein particle (TRAPP) complex.</text>
</comment>
<dbReference type="SMART" id="SM01399">
    <property type="entry name" value="Sybindin"/>
    <property type="match status" value="1"/>
</dbReference>
<dbReference type="GO" id="GO:0030008">
    <property type="term" value="C:TRAPP complex"/>
    <property type="evidence" value="ECO:0007669"/>
    <property type="project" value="UniProtKB-UniRule"/>
</dbReference>
<dbReference type="InterPro" id="IPR011012">
    <property type="entry name" value="Longin-like_dom_sf"/>
</dbReference>
<evidence type="ECO:0000313" key="11">
    <source>
        <dbReference type="Proteomes" id="UP000324629"/>
    </source>
</evidence>
<comment type="function">
    <text evidence="7">Core component of the TRAPP complexes which has a function of guanine nucleotide exchange factor activity for Rab1 GTPase. Plays a role in vesicular transport from endoplasmic reticulum to Golgi and autophagy. May play a role in dendrite postsynaptic membrane trafficking.</text>
</comment>
<name>A0A5J4P572_9TREM</name>
<dbReference type="PANTHER" id="PTHR23249">
    <property type="entry name" value="TRAFFICKING PROTEIN PARTICLE COMPLEX SUBUNIT"/>
    <property type="match status" value="1"/>
</dbReference>
<keyword evidence="11" id="KW-1185">Reference proteome</keyword>
<dbReference type="AlphaFoldDB" id="A0A5J4P572"/>
<proteinExistence type="inferred from homology"/>
<evidence type="ECO:0000256" key="5">
    <source>
        <dbReference type="ARBA" id="ARBA00023034"/>
    </source>
</evidence>
<comment type="similarity">
    <text evidence="6">Belongs to the TRAPP small subunits family. TRAPPC4 subfamily.</text>
</comment>
<gene>
    <name evidence="10" type="ORF">DEA37_0012870</name>
</gene>
<evidence type="ECO:0000256" key="9">
    <source>
        <dbReference type="RuleBase" id="RU366065"/>
    </source>
</evidence>
<protein>
    <recommendedName>
        <fullName evidence="9">Trafficking protein particle complex subunit</fullName>
    </recommendedName>
</protein>
<reference evidence="10 11" key="1">
    <citation type="journal article" date="2019" name="Gigascience">
        <title>Whole-genome sequence of the oriental lung fluke Paragonimus westermani.</title>
        <authorList>
            <person name="Oey H."/>
            <person name="Zakrzewski M."/>
            <person name="Narain K."/>
            <person name="Devi K.R."/>
            <person name="Agatsuma T."/>
            <person name="Nawaratna S."/>
            <person name="Gobert G.N."/>
            <person name="Jones M.K."/>
            <person name="Ragan M.A."/>
            <person name="McManus D.P."/>
            <person name="Krause L."/>
        </authorList>
    </citation>
    <scope>NUCLEOTIDE SEQUENCE [LARGE SCALE GENOMIC DNA]</scope>
    <source>
        <strain evidence="10 11">IND2009</strain>
    </source>
</reference>
<keyword evidence="4 9" id="KW-0931">ER-Golgi transport</keyword>
<keyword evidence="3 9" id="KW-0256">Endoplasmic reticulum</keyword>
<organism evidence="10 11">
    <name type="scientific">Paragonimus westermani</name>
    <dbReference type="NCBI Taxonomy" id="34504"/>
    <lineage>
        <taxon>Eukaryota</taxon>
        <taxon>Metazoa</taxon>
        <taxon>Spiralia</taxon>
        <taxon>Lophotrochozoa</taxon>
        <taxon>Platyhelminthes</taxon>
        <taxon>Trematoda</taxon>
        <taxon>Digenea</taxon>
        <taxon>Plagiorchiida</taxon>
        <taxon>Troglotremata</taxon>
        <taxon>Troglotrematidae</taxon>
        <taxon>Paragonimus</taxon>
    </lineage>
</organism>
<dbReference type="SUPFAM" id="SSF64356">
    <property type="entry name" value="SNARE-like"/>
    <property type="match status" value="1"/>
</dbReference>
<comment type="caution">
    <text evidence="10">The sequence shown here is derived from an EMBL/GenBank/DDBJ whole genome shotgun (WGS) entry which is preliminary data.</text>
</comment>
<evidence type="ECO:0000256" key="7">
    <source>
        <dbReference type="ARBA" id="ARBA00046052"/>
    </source>
</evidence>
<comment type="subunit">
    <text evidence="8">Component of the multisubunit TRAPP (transport protein particle) complex, which includes at least TRAPPC2, TRAPPC2L, TRAPPC3, TRAPPC3L, TRAPPC4, TRAPPC5, TRAPPC8, TRAPPC9, TRAPPC10, TRAPPC11 and TRAPPC12. Interacts with SDC2.</text>
</comment>
<evidence type="ECO:0000256" key="2">
    <source>
        <dbReference type="ARBA" id="ARBA00022448"/>
    </source>
</evidence>
<keyword evidence="5 9" id="KW-0333">Golgi apparatus</keyword>
<dbReference type="GO" id="GO:0005794">
    <property type="term" value="C:Golgi apparatus"/>
    <property type="evidence" value="ECO:0007669"/>
    <property type="project" value="UniProtKB-SubCell"/>
</dbReference>
<dbReference type="EMBL" id="QNGE01000002">
    <property type="protein sequence ID" value="KAA3682522.1"/>
    <property type="molecule type" value="Genomic_DNA"/>
</dbReference>
<keyword evidence="2 9" id="KW-0813">Transport</keyword>
<sequence length="249" mass="28200">MSVHALYVISESGSLQFYYDHSNLNTDVEKSFTFPVPLTFKVFDGRVVVDFGSLDEVKAGYTVLSVNKLEAKGIHLEDGREILQVHISALFPKVFSDEQNFPLTIKFGRPRLRPNDRIQLASMFQPLHQMARLLSPLADTTEVVNPNPSADPGDKRVVSIWNSGIQSLETPACRIHCLESRTGVKFLLVTDTKLPSASRESLRRVYEAYTDYVLKNPFYASNQPFNFEFFVNQVKVICEQVERGIYVSS</sequence>
<dbReference type="Gene3D" id="2.30.42.40">
    <property type="match status" value="1"/>
</dbReference>